<dbReference type="EMBL" id="FNPH01000002">
    <property type="protein sequence ID" value="SDY39065.1"/>
    <property type="molecule type" value="Genomic_DNA"/>
</dbReference>
<name>A0A1H3JHT8_9ACTN</name>
<gene>
    <name evidence="9" type="ORF">SAMN05444365_102110</name>
</gene>
<evidence type="ECO:0000313" key="10">
    <source>
        <dbReference type="Proteomes" id="UP000242415"/>
    </source>
</evidence>
<dbReference type="STRING" id="405436.SAMN05444365_102110"/>
<evidence type="ECO:0000256" key="7">
    <source>
        <dbReference type="RuleBase" id="RU367016"/>
    </source>
</evidence>
<dbReference type="PANTHER" id="PTHR30353">
    <property type="entry name" value="INNER MEMBRANE PROTEIN DEDA-RELATED"/>
    <property type="match status" value="1"/>
</dbReference>
<evidence type="ECO:0000256" key="5">
    <source>
        <dbReference type="ARBA" id="ARBA00022989"/>
    </source>
</evidence>
<dbReference type="PANTHER" id="PTHR30353:SF15">
    <property type="entry name" value="INNER MEMBRANE PROTEIN YABI"/>
    <property type="match status" value="1"/>
</dbReference>
<feature type="transmembrane region" description="Helical" evidence="7">
    <location>
        <begin position="173"/>
        <end position="192"/>
    </location>
</feature>
<evidence type="ECO:0000256" key="3">
    <source>
        <dbReference type="ARBA" id="ARBA00022475"/>
    </source>
</evidence>
<evidence type="ECO:0000313" key="9">
    <source>
        <dbReference type="EMBL" id="SDY39065.1"/>
    </source>
</evidence>
<feature type="domain" description="VTT" evidence="8">
    <location>
        <begin position="36"/>
        <end position="160"/>
    </location>
</feature>
<keyword evidence="10" id="KW-1185">Reference proteome</keyword>
<proteinExistence type="inferred from homology"/>
<evidence type="ECO:0000259" key="8">
    <source>
        <dbReference type="Pfam" id="PF09335"/>
    </source>
</evidence>
<accession>A0A1H3JHT8</accession>
<dbReference type="Pfam" id="PF09335">
    <property type="entry name" value="VTT_dom"/>
    <property type="match status" value="1"/>
</dbReference>
<evidence type="ECO:0000256" key="4">
    <source>
        <dbReference type="ARBA" id="ARBA00022692"/>
    </source>
</evidence>
<feature type="transmembrane region" description="Helical" evidence="7">
    <location>
        <begin position="111"/>
        <end position="133"/>
    </location>
</feature>
<feature type="transmembrane region" description="Helical" evidence="7">
    <location>
        <begin position="15"/>
        <end position="36"/>
    </location>
</feature>
<keyword evidence="5 7" id="KW-1133">Transmembrane helix</keyword>
<comment type="similarity">
    <text evidence="2 7">Belongs to the DedA family.</text>
</comment>
<reference evidence="10" key="1">
    <citation type="submission" date="2016-10" db="EMBL/GenBank/DDBJ databases">
        <authorList>
            <person name="Varghese N."/>
            <person name="Submissions S."/>
        </authorList>
    </citation>
    <scope>NUCLEOTIDE SEQUENCE [LARGE SCALE GENOMIC DNA]</scope>
    <source>
        <strain evidence="10">DSM 45245</strain>
    </source>
</reference>
<keyword evidence="6 7" id="KW-0472">Membrane</keyword>
<organism evidence="9 10">
    <name type="scientific">Micromonospora pattaloongensis</name>
    <dbReference type="NCBI Taxonomy" id="405436"/>
    <lineage>
        <taxon>Bacteria</taxon>
        <taxon>Bacillati</taxon>
        <taxon>Actinomycetota</taxon>
        <taxon>Actinomycetes</taxon>
        <taxon>Micromonosporales</taxon>
        <taxon>Micromonosporaceae</taxon>
        <taxon>Micromonospora</taxon>
    </lineage>
</organism>
<feature type="transmembrane region" description="Helical" evidence="7">
    <location>
        <begin position="140"/>
        <end position="161"/>
    </location>
</feature>
<dbReference type="OrthoDB" id="9813426at2"/>
<sequence>MTEWLERLLGLDGPLIYLVIGALVFAEDALFIGFLVPGETAAILGGVAASLDRVSVVGLIVVVTTAAILGDSAGYAIGRWLGPRLLCTRPLRWQHDRLARAQRQLAERGGLAVFVGRFVTFLHAVTPFLAGVARMRYPRFLAFNVAGGVVWGTGTVLLGYLAGASYAAIARTAGHAAAGVAAVLAVAALLWWRVRRRRRECAAEQEQS</sequence>
<dbReference type="GO" id="GO:0005886">
    <property type="term" value="C:plasma membrane"/>
    <property type="evidence" value="ECO:0007669"/>
    <property type="project" value="UniProtKB-SubCell"/>
</dbReference>
<evidence type="ECO:0000256" key="6">
    <source>
        <dbReference type="ARBA" id="ARBA00023136"/>
    </source>
</evidence>
<dbReference type="InterPro" id="IPR032816">
    <property type="entry name" value="VTT_dom"/>
</dbReference>
<evidence type="ECO:0000256" key="1">
    <source>
        <dbReference type="ARBA" id="ARBA00004651"/>
    </source>
</evidence>
<dbReference type="AlphaFoldDB" id="A0A1H3JHT8"/>
<evidence type="ECO:0000256" key="2">
    <source>
        <dbReference type="ARBA" id="ARBA00010792"/>
    </source>
</evidence>
<comment type="subcellular location">
    <subcellularLocation>
        <location evidence="1 7">Cell membrane</location>
        <topology evidence="1 7">Multi-pass membrane protein</topology>
    </subcellularLocation>
</comment>
<protein>
    <submittedName>
        <fullName evidence="9">Membrane protein DedA, SNARE-associated domain</fullName>
    </submittedName>
</protein>
<keyword evidence="3 7" id="KW-1003">Cell membrane</keyword>
<keyword evidence="4 7" id="KW-0812">Transmembrane</keyword>
<dbReference type="InterPro" id="IPR032818">
    <property type="entry name" value="DedA-like"/>
</dbReference>
<dbReference type="RefSeq" id="WP_091552896.1">
    <property type="nucleotide sequence ID" value="NZ_FNPH01000002.1"/>
</dbReference>
<feature type="transmembrane region" description="Helical" evidence="7">
    <location>
        <begin position="56"/>
        <end position="77"/>
    </location>
</feature>
<dbReference type="Proteomes" id="UP000242415">
    <property type="component" value="Unassembled WGS sequence"/>
</dbReference>